<protein>
    <submittedName>
        <fullName evidence="2">Uncharacterized protein</fullName>
    </submittedName>
</protein>
<accession>U6KYH1</accession>
<feature type="region of interest" description="Disordered" evidence="1">
    <location>
        <begin position="185"/>
        <end position="213"/>
    </location>
</feature>
<organism evidence="2 3">
    <name type="scientific">Eimeria tenella</name>
    <name type="common">Coccidian parasite</name>
    <dbReference type="NCBI Taxonomy" id="5802"/>
    <lineage>
        <taxon>Eukaryota</taxon>
        <taxon>Sar</taxon>
        <taxon>Alveolata</taxon>
        <taxon>Apicomplexa</taxon>
        <taxon>Conoidasida</taxon>
        <taxon>Coccidia</taxon>
        <taxon>Eucoccidiorida</taxon>
        <taxon>Eimeriorina</taxon>
        <taxon>Eimeriidae</taxon>
        <taxon>Eimeria</taxon>
    </lineage>
</organism>
<dbReference type="Proteomes" id="UP000030747">
    <property type="component" value="Unassembled WGS sequence"/>
</dbReference>
<sequence>MSSVDLELTQWEAEPLYLTTSPAFMPRFGGERAVYESPWSITAAVQCQKFPTRAPKLIASLLILALVMTMYFCHLKKNQQRGSPTTIRRLAGDGSTDKTSANNRLGEEQCQRFNDALRPVGLDILDRPLLSLQGSAVASNEQPPSEQGKETANIDMEAGKLVQPSATERIAEWSMDPIGNLDSLIQFSSGAPPTSPSFRSRRLPYSDDDADLPSERHNTEFLSSLSEEALQSYAQLYAQSGESPANNGYTASPEEPCATSNSRPHPDPVENYTLQWILGGLRASLDLPVLSGDAVSTYFESQTKELSTAGSGGSGISSPWPSPQQHLDAAGATDTNCRENSANALESPGEWDPQETSPHLEVQSENMSVSVPHTPVEDNPLQTSPSGATEEKRTQDLFSPQNSILLTLLSNSSPEAERDGKDLPNYANHPFYQLPVVSPGVQVEPFNVEYAFEKVKPTWGFSAKLRPIRVLLRKKELSQRETEILVRLAEQLVAYADKSLKGDIVVLNASRASGKLARRFLAADALWSICRVVGPAMRMESWWRELMRRMAYLPTLQGQINAIKNPFRCPFIRRLLSALQLYSVGRRPTAKEVVEIKQWIFCPPNTVTEFARGIWDPWRKDNELFLSPQ</sequence>
<evidence type="ECO:0000313" key="3">
    <source>
        <dbReference type="Proteomes" id="UP000030747"/>
    </source>
</evidence>
<dbReference type="VEuPathDB" id="ToxoDB:ETH_00031490"/>
<feature type="compositionally biased region" description="Polar residues" evidence="1">
    <location>
        <begin position="333"/>
        <end position="344"/>
    </location>
</feature>
<feature type="compositionally biased region" description="Polar residues" evidence="1">
    <location>
        <begin position="241"/>
        <end position="250"/>
    </location>
</feature>
<dbReference type="AlphaFoldDB" id="U6KYH1"/>
<evidence type="ECO:0000313" key="2">
    <source>
        <dbReference type="EMBL" id="CDJ43001.1"/>
    </source>
</evidence>
<proteinExistence type="predicted"/>
<dbReference type="RefSeq" id="XP_013233751.1">
    <property type="nucleotide sequence ID" value="XM_013378297.1"/>
</dbReference>
<feature type="region of interest" description="Disordered" evidence="1">
    <location>
        <begin position="241"/>
        <end position="267"/>
    </location>
</feature>
<evidence type="ECO:0000256" key="1">
    <source>
        <dbReference type="SAM" id="MobiDB-lite"/>
    </source>
</evidence>
<dbReference type="GeneID" id="25255369"/>
<reference evidence="2" key="2">
    <citation type="submission" date="2013-10" db="EMBL/GenBank/DDBJ databases">
        <authorList>
            <person name="Aslett M."/>
        </authorList>
    </citation>
    <scope>NUCLEOTIDE SEQUENCE [LARGE SCALE GENOMIC DNA]</scope>
    <source>
        <strain evidence="2">Houghton</strain>
    </source>
</reference>
<feature type="region of interest" description="Disordered" evidence="1">
    <location>
        <begin position="83"/>
        <end position="102"/>
    </location>
</feature>
<dbReference type="VEuPathDB" id="ToxoDB:ETH2_1579900"/>
<feature type="compositionally biased region" description="Polar residues" evidence="1">
    <location>
        <begin position="185"/>
        <end position="198"/>
    </location>
</feature>
<reference evidence="2" key="1">
    <citation type="submission" date="2013-10" db="EMBL/GenBank/DDBJ databases">
        <title>Genomic analysis of the causative agents of coccidiosis in chickens.</title>
        <authorList>
            <person name="Reid A.J."/>
            <person name="Blake D."/>
            <person name="Billington K."/>
            <person name="Browne H."/>
            <person name="Dunn M."/>
            <person name="Hung S."/>
            <person name="Kawahara F."/>
            <person name="Miranda-Saavedra D."/>
            <person name="Mourier T."/>
            <person name="Nagra H."/>
            <person name="Otto T.D."/>
            <person name="Rawlings N."/>
            <person name="Sanchez A."/>
            <person name="Sanders M."/>
            <person name="Subramaniam C."/>
            <person name="Tay Y."/>
            <person name="Dear P."/>
            <person name="Doerig C."/>
            <person name="Gruber A."/>
            <person name="Parkinson J."/>
            <person name="Shirley M."/>
            <person name="Wan K.L."/>
            <person name="Berriman M."/>
            <person name="Tomley F."/>
            <person name="Pain A."/>
        </authorList>
    </citation>
    <scope>NUCLEOTIDE SEQUENCE [LARGE SCALE GENOMIC DNA]</scope>
    <source>
        <strain evidence="2">Houghton</strain>
    </source>
</reference>
<gene>
    <name evidence="2" type="ORF">ETH_00031490</name>
</gene>
<dbReference type="OrthoDB" id="348464at2759"/>
<name>U6KYH1_EIMTE</name>
<dbReference type="EMBL" id="HG675748">
    <property type="protein sequence ID" value="CDJ43001.1"/>
    <property type="molecule type" value="Genomic_DNA"/>
</dbReference>
<keyword evidence="3" id="KW-1185">Reference proteome</keyword>
<feature type="region of interest" description="Disordered" evidence="1">
    <location>
        <begin position="306"/>
        <end position="397"/>
    </location>
</feature>